<dbReference type="Pfam" id="PF12706">
    <property type="entry name" value="Lactamase_B_2"/>
    <property type="match status" value="1"/>
</dbReference>
<dbReference type="SMART" id="SM00849">
    <property type="entry name" value="Lactamase_B"/>
    <property type="match status" value="1"/>
</dbReference>
<dbReference type="EMBL" id="JACIDN010000006">
    <property type="protein sequence ID" value="MBB3903829.1"/>
    <property type="molecule type" value="Genomic_DNA"/>
</dbReference>
<reference evidence="4" key="1">
    <citation type="journal article" date="2014" name="Int. J. Syst. Evol. Microbiol.">
        <title>Complete genome of a new Firmicutes species belonging to the dominant human colonic microbiota ('Ruminococcus bicirculans') reveals two chromosomes and a selective capacity to utilize plant glucans.</title>
        <authorList>
            <consortium name="NISC Comparative Sequencing Program"/>
            <person name="Wegmann U."/>
            <person name="Louis P."/>
            <person name="Goesmann A."/>
            <person name="Henrissat B."/>
            <person name="Duncan S.H."/>
            <person name="Flint H.J."/>
        </authorList>
    </citation>
    <scope>NUCLEOTIDE SEQUENCE</scope>
    <source>
        <strain evidence="4">NBRC 107710</strain>
    </source>
</reference>
<evidence type="ECO:0000313" key="7">
    <source>
        <dbReference type="Proteomes" id="UP001156881"/>
    </source>
</evidence>
<organism evidence="5 6">
    <name type="scientific">Methylobacterium brachythecii</name>
    <dbReference type="NCBI Taxonomy" id="1176177"/>
    <lineage>
        <taxon>Bacteria</taxon>
        <taxon>Pseudomonadati</taxon>
        <taxon>Pseudomonadota</taxon>
        <taxon>Alphaproteobacteria</taxon>
        <taxon>Hyphomicrobiales</taxon>
        <taxon>Methylobacteriaceae</taxon>
        <taxon>Methylobacterium</taxon>
    </lineage>
</organism>
<reference evidence="7" key="2">
    <citation type="journal article" date="2019" name="Int. J. Syst. Evol. Microbiol.">
        <title>The Global Catalogue of Microorganisms (GCM) 10K type strain sequencing project: providing services to taxonomists for standard genome sequencing and annotation.</title>
        <authorList>
            <consortium name="The Broad Institute Genomics Platform"/>
            <consortium name="The Broad Institute Genome Sequencing Center for Infectious Disease"/>
            <person name="Wu L."/>
            <person name="Ma J."/>
        </authorList>
    </citation>
    <scope>NUCLEOTIDE SEQUENCE [LARGE SCALE GENOMIC DNA]</scope>
    <source>
        <strain evidence="7">NBRC 107710</strain>
    </source>
</reference>
<evidence type="ECO:0000256" key="2">
    <source>
        <dbReference type="SAM" id="SignalP"/>
    </source>
</evidence>
<dbReference type="CDD" id="cd07719">
    <property type="entry name" value="arylsulfatase_AtsA-like_MBL-fold"/>
    <property type="match status" value="1"/>
</dbReference>
<dbReference type="SUPFAM" id="SSF56281">
    <property type="entry name" value="Metallo-hydrolase/oxidoreductase"/>
    <property type="match status" value="1"/>
</dbReference>
<evidence type="ECO:0000313" key="5">
    <source>
        <dbReference type="EMBL" id="MBB3903829.1"/>
    </source>
</evidence>
<feature type="signal peptide" evidence="2">
    <location>
        <begin position="1"/>
        <end position="35"/>
    </location>
</feature>
<evidence type="ECO:0000313" key="4">
    <source>
        <dbReference type="EMBL" id="GLS44798.1"/>
    </source>
</evidence>
<dbReference type="InterPro" id="IPR036866">
    <property type="entry name" value="RibonucZ/Hydroxyglut_hydro"/>
</dbReference>
<feature type="chain" id="PRO_5030891902" evidence="2">
    <location>
        <begin position="36"/>
        <end position="322"/>
    </location>
</feature>
<keyword evidence="1" id="KW-0378">Hydrolase</keyword>
<gene>
    <name evidence="4" type="primary">ars</name>
    <name evidence="4" type="ORF">GCM10007884_27870</name>
    <name evidence="5" type="ORF">GGR33_003343</name>
</gene>
<feature type="domain" description="Metallo-beta-lactamase" evidence="3">
    <location>
        <begin position="58"/>
        <end position="273"/>
    </location>
</feature>
<reference evidence="5 6" key="3">
    <citation type="submission" date="2020-08" db="EMBL/GenBank/DDBJ databases">
        <title>Genomic Encyclopedia of Type Strains, Phase IV (KMG-IV): sequencing the most valuable type-strain genomes for metagenomic binning, comparative biology and taxonomic classification.</title>
        <authorList>
            <person name="Goeker M."/>
        </authorList>
    </citation>
    <scope>NUCLEOTIDE SEQUENCE [LARGE SCALE GENOMIC DNA]</scope>
    <source>
        <strain evidence="5 6">DSM 24105</strain>
    </source>
</reference>
<accession>A0A7W6F7Y0</accession>
<name>A0A7W6F7Y0_9HYPH</name>
<evidence type="ECO:0000256" key="1">
    <source>
        <dbReference type="ARBA" id="ARBA00022801"/>
    </source>
</evidence>
<dbReference type="InterPro" id="IPR044094">
    <property type="entry name" value="AtsA-like_MBL-fold"/>
</dbReference>
<dbReference type="Proteomes" id="UP000517759">
    <property type="component" value="Unassembled WGS sequence"/>
</dbReference>
<dbReference type="GO" id="GO:0042781">
    <property type="term" value="F:3'-tRNA processing endoribonuclease activity"/>
    <property type="evidence" value="ECO:0007669"/>
    <property type="project" value="TreeGrafter"/>
</dbReference>
<protein>
    <submittedName>
        <fullName evidence="4">Arylsulfatase</fullName>
    </submittedName>
    <submittedName>
        <fullName evidence="5">Ribonuclease BN (tRNA processing enzyme)</fullName>
    </submittedName>
</protein>
<dbReference type="Gene3D" id="3.60.15.10">
    <property type="entry name" value="Ribonuclease Z/Hydroxyacylglutathione hydrolase-like"/>
    <property type="match status" value="1"/>
</dbReference>
<dbReference type="InterPro" id="IPR001279">
    <property type="entry name" value="Metallo-B-lactamas"/>
</dbReference>
<proteinExistence type="predicted"/>
<dbReference type="PANTHER" id="PTHR46018:SF2">
    <property type="entry name" value="ZINC PHOSPHODIESTERASE ELAC PROTEIN 1"/>
    <property type="match status" value="1"/>
</dbReference>
<dbReference type="PANTHER" id="PTHR46018">
    <property type="entry name" value="ZINC PHOSPHODIESTERASE ELAC PROTEIN 1"/>
    <property type="match status" value="1"/>
</dbReference>
<keyword evidence="7" id="KW-1185">Reference proteome</keyword>
<dbReference type="AlphaFoldDB" id="A0A7W6F7Y0"/>
<comment type="caution">
    <text evidence="5">The sequence shown here is derived from an EMBL/GenBank/DDBJ whole genome shotgun (WGS) entry which is preliminary data.</text>
</comment>
<keyword evidence="2" id="KW-0732">Signal</keyword>
<sequence length="322" mass="34206">MLRSIEWHASRRFRFRMTVAGFAALSILGPHVVQAGCNAPVAVQVLGSGGPVSDDARASSGYLVWIDGEARLLIDAGGGVFLRFGEAKARFDTLDAIAITHLHADHVTDLAAILKSGFFSDRKRPLPIIGPTGSPAFPGMRAYMDALFDARRGAYRYLSGYLDGSGGLAKAEIAEISAKSEKPQKAFANAAFKLSSVGVMHGPVPALGYVVEVRGRKFAFSGDQGGDNPDFTAMIEGADILVMDHAVPEDAGPVEAALHDRPSEIGKLAKAAHVRKLVLSHNMARSLNVLPKNLATIAEHYTGPTVAADDLMCFEPEGDAKK</sequence>
<dbReference type="RefSeq" id="WP_183507139.1">
    <property type="nucleotide sequence ID" value="NZ_BSPG01000015.1"/>
</dbReference>
<evidence type="ECO:0000259" key="3">
    <source>
        <dbReference type="SMART" id="SM00849"/>
    </source>
</evidence>
<evidence type="ECO:0000313" key="6">
    <source>
        <dbReference type="Proteomes" id="UP000517759"/>
    </source>
</evidence>
<reference evidence="4" key="4">
    <citation type="submission" date="2023-01" db="EMBL/GenBank/DDBJ databases">
        <title>Draft genome sequence of Methylobacterium brachythecii strain NBRC 107710.</title>
        <authorList>
            <person name="Sun Q."/>
            <person name="Mori K."/>
        </authorList>
    </citation>
    <scope>NUCLEOTIDE SEQUENCE</scope>
    <source>
        <strain evidence="4">NBRC 107710</strain>
    </source>
</reference>
<dbReference type="EMBL" id="BSPG01000015">
    <property type="protein sequence ID" value="GLS44798.1"/>
    <property type="molecule type" value="Genomic_DNA"/>
</dbReference>
<dbReference type="Proteomes" id="UP001156881">
    <property type="component" value="Unassembled WGS sequence"/>
</dbReference>